<evidence type="ECO:0000313" key="2">
    <source>
        <dbReference type="Proteomes" id="UP001139028"/>
    </source>
</evidence>
<dbReference type="EMBL" id="JALBWM010000076">
    <property type="protein sequence ID" value="MCO1335704.1"/>
    <property type="molecule type" value="Genomic_DNA"/>
</dbReference>
<protein>
    <submittedName>
        <fullName evidence="1">Uncharacterized protein</fullName>
    </submittedName>
</protein>
<dbReference type="RefSeq" id="WP_252470684.1">
    <property type="nucleotide sequence ID" value="NZ_JALBWM010000076.1"/>
</dbReference>
<dbReference type="AlphaFoldDB" id="A0A9X2ENX0"/>
<organism evidence="1 2">
    <name type="scientific">Microbulbifer okhotskensis</name>
    <dbReference type="NCBI Taxonomy" id="2926617"/>
    <lineage>
        <taxon>Bacteria</taxon>
        <taxon>Pseudomonadati</taxon>
        <taxon>Pseudomonadota</taxon>
        <taxon>Gammaproteobacteria</taxon>
        <taxon>Cellvibrionales</taxon>
        <taxon>Microbulbiferaceae</taxon>
        <taxon>Microbulbifer</taxon>
    </lineage>
</organism>
<proteinExistence type="predicted"/>
<dbReference type="Proteomes" id="UP001139028">
    <property type="component" value="Unassembled WGS sequence"/>
</dbReference>
<comment type="caution">
    <text evidence="1">The sequence shown here is derived from an EMBL/GenBank/DDBJ whole genome shotgun (WGS) entry which is preliminary data.</text>
</comment>
<accession>A0A9X2ENX0</accession>
<evidence type="ECO:0000313" key="1">
    <source>
        <dbReference type="EMBL" id="MCO1335704.1"/>
    </source>
</evidence>
<keyword evidence="2" id="KW-1185">Reference proteome</keyword>
<gene>
    <name evidence="1" type="ORF">MO867_15315</name>
</gene>
<reference evidence="1" key="1">
    <citation type="journal article" date="2022" name="Arch. Microbiol.">
        <title>Microbulbifer okhotskensis sp. nov., isolated from a deep bottom sediment of the Okhotsk Sea.</title>
        <authorList>
            <person name="Romanenko L."/>
            <person name="Kurilenko V."/>
            <person name="Otstavnykh N."/>
            <person name="Velansky P."/>
            <person name="Isaeva M."/>
            <person name="Mikhailov V."/>
        </authorList>
    </citation>
    <scope>NUCLEOTIDE SEQUENCE</scope>
    <source>
        <strain evidence="1">OS29</strain>
    </source>
</reference>
<sequence>MVEVSVVEVELEASFEKSLSDFLGASMDLLNKILRVYVPTIGSLIIEYSAEGEFSLGNCRRISLYR</sequence>
<name>A0A9X2ENX0_9GAMM</name>